<dbReference type="InParanoid" id="A0A165R016"/>
<dbReference type="EMBL" id="KV425588">
    <property type="protein sequence ID" value="KZT23124.1"/>
    <property type="molecule type" value="Genomic_DNA"/>
</dbReference>
<proteinExistence type="predicted"/>
<sequence length="147" mass="15953">MKSFITIILISLVVATTTRALGCSEAERFGVVTVSPTTFAQGDNVTISTDFTCCYWFDQPPIYTDYHIEVETNNNGHEPAILLARRQPPAGATNDSFTVQIPYAFVFNASYSLILWTTYPVNGSNGSPFYPIGGTVTPVNITGIEGS</sequence>
<dbReference type="OrthoDB" id="3043660at2759"/>
<dbReference type="AlphaFoldDB" id="A0A165R016"/>
<keyword evidence="3" id="KW-1185">Reference proteome</keyword>
<evidence type="ECO:0000256" key="1">
    <source>
        <dbReference type="SAM" id="SignalP"/>
    </source>
</evidence>
<name>A0A165R016_9AGAM</name>
<feature type="chain" id="PRO_5007865418" evidence="1">
    <location>
        <begin position="21"/>
        <end position="147"/>
    </location>
</feature>
<gene>
    <name evidence="2" type="ORF">NEOLEDRAFT_570881</name>
</gene>
<feature type="signal peptide" evidence="1">
    <location>
        <begin position="1"/>
        <end position="20"/>
    </location>
</feature>
<organism evidence="2 3">
    <name type="scientific">Neolentinus lepideus HHB14362 ss-1</name>
    <dbReference type="NCBI Taxonomy" id="1314782"/>
    <lineage>
        <taxon>Eukaryota</taxon>
        <taxon>Fungi</taxon>
        <taxon>Dikarya</taxon>
        <taxon>Basidiomycota</taxon>
        <taxon>Agaricomycotina</taxon>
        <taxon>Agaricomycetes</taxon>
        <taxon>Gloeophyllales</taxon>
        <taxon>Gloeophyllaceae</taxon>
        <taxon>Neolentinus</taxon>
    </lineage>
</organism>
<dbReference type="Proteomes" id="UP000076761">
    <property type="component" value="Unassembled WGS sequence"/>
</dbReference>
<evidence type="ECO:0000313" key="2">
    <source>
        <dbReference type="EMBL" id="KZT23124.1"/>
    </source>
</evidence>
<accession>A0A165R016</accession>
<reference evidence="2 3" key="1">
    <citation type="journal article" date="2016" name="Mol. Biol. Evol.">
        <title>Comparative Genomics of Early-Diverging Mushroom-Forming Fungi Provides Insights into the Origins of Lignocellulose Decay Capabilities.</title>
        <authorList>
            <person name="Nagy L.G."/>
            <person name="Riley R."/>
            <person name="Tritt A."/>
            <person name="Adam C."/>
            <person name="Daum C."/>
            <person name="Floudas D."/>
            <person name="Sun H."/>
            <person name="Yadav J.S."/>
            <person name="Pangilinan J."/>
            <person name="Larsson K.H."/>
            <person name="Matsuura K."/>
            <person name="Barry K."/>
            <person name="Labutti K."/>
            <person name="Kuo R."/>
            <person name="Ohm R.A."/>
            <person name="Bhattacharya S.S."/>
            <person name="Shirouzu T."/>
            <person name="Yoshinaga Y."/>
            <person name="Martin F.M."/>
            <person name="Grigoriev I.V."/>
            <person name="Hibbett D.S."/>
        </authorList>
    </citation>
    <scope>NUCLEOTIDE SEQUENCE [LARGE SCALE GENOMIC DNA]</scope>
    <source>
        <strain evidence="2 3">HHB14362 ss-1</strain>
    </source>
</reference>
<evidence type="ECO:0000313" key="3">
    <source>
        <dbReference type="Proteomes" id="UP000076761"/>
    </source>
</evidence>
<protein>
    <submittedName>
        <fullName evidence="2">Uncharacterized protein</fullName>
    </submittedName>
</protein>
<keyword evidence="1" id="KW-0732">Signal</keyword>